<dbReference type="Proteomes" id="UP000601435">
    <property type="component" value="Unassembled WGS sequence"/>
</dbReference>
<protein>
    <submittedName>
        <fullName evidence="2">BXL5 protein</fullName>
    </submittedName>
</protein>
<evidence type="ECO:0000313" key="2">
    <source>
        <dbReference type="EMBL" id="CAE7825391.1"/>
    </source>
</evidence>
<dbReference type="InterPro" id="IPR036691">
    <property type="entry name" value="Endo/exonu/phosph_ase_sf"/>
</dbReference>
<accession>A0A812ZGJ1</accession>
<comment type="caution">
    <text evidence="2">The sequence shown here is derived from an EMBL/GenBank/DDBJ whole genome shotgun (WGS) entry which is preliminary data.</text>
</comment>
<dbReference type="GO" id="GO:0003824">
    <property type="term" value="F:catalytic activity"/>
    <property type="evidence" value="ECO:0007669"/>
    <property type="project" value="InterPro"/>
</dbReference>
<proteinExistence type="predicted"/>
<feature type="non-terminal residue" evidence="2">
    <location>
        <position position="1"/>
    </location>
</feature>
<feature type="region of interest" description="Disordered" evidence="1">
    <location>
        <begin position="1"/>
        <end position="25"/>
    </location>
</feature>
<dbReference type="EMBL" id="CAJNJA010047627">
    <property type="protein sequence ID" value="CAE7825391.1"/>
    <property type="molecule type" value="Genomic_DNA"/>
</dbReference>
<organism evidence="2 3">
    <name type="scientific">Symbiodinium necroappetens</name>
    <dbReference type="NCBI Taxonomy" id="1628268"/>
    <lineage>
        <taxon>Eukaryota</taxon>
        <taxon>Sar</taxon>
        <taxon>Alveolata</taxon>
        <taxon>Dinophyceae</taxon>
        <taxon>Suessiales</taxon>
        <taxon>Symbiodiniaceae</taxon>
        <taxon>Symbiodinium</taxon>
    </lineage>
</organism>
<dbReference type="SUPFAM" id="SSF56219">
    <property type="entry name" value="DNase I-like"/>
    <property type="match status" value="1"/>
</dbReference>
<name>A0A812ZGJ1_9DINO</name>
<dbReference type="AlphaFoldDB" id="A0A812ZGJ1"/>
<keyword evidence="3" id="KW-1185">Reference proteome</keyword>
<dbReference type="OrthoDB" id="441414at2759"/>
<evidence type="ECO:0000313" key="3">
    <source>
        <dbReference type="Proteomes" id="UP000601435"/>
    </source>
</evidence>
<gene>
    <name evidence="2" type="primary">BXL5</name>
    <name evidence="2" type="ORF">SNEC2469_LOCUS24611</name>
</gene>
<sequence>ASHLPDDAHPADMTPTRCPDPTLGEGRDASDLLNLGGTDLIGLQELGGCLDIPAGRWDTKTAFLQGQEYSFVIAMREILEGTRYHDNIFILSDLNYELVDLTSEMADERSALLNLFIRDVGLSFTKPCMYTWSNTRGASSRIDYILYRTPHQTTLDEQVVPESDVLIGSDHRLCTLCVSTGAGIKRRRQKRTKCGKWIVDYTKAVPALNRLAEAADIREQDLHEKDFVEVAARSCHRPRGLRFKDPPEVTDLIRDRRAATDPLQKRQLGREVMVRRAECKKEWRTKLLDRAAAGDYQVISYFKRKQGVNCSQLEYCQRCGGTGPAVGGLKSFYKQKYEPPEPQIHDALGVYCALVGKDVPAPALVTKEELEEVLLHTKSRKSCGRDGAPYEFWCAVLQSDAADHLVEFVNDLLLGNIAFPQEWTTSQIVLLAKTKEPAVPKDFRPIVLAATLSKLVTKALLVRL</sequence>
<dbReference type="Gene3D" id="3.60.10.10">
    <property type="entry name" value="Endonuclease/exonuclease/phosphatase"/>
    <property type="match status" value="1"/>
</dbReference>
<evidence type="ECO:0000256" key="1">
    <source>
        <dbReference type="SAM" id="MobiDB-lite"/>
    </source>
</evidence>
<feature type="compositionally biased region" description="Basic and acidic residues" evidence="1">
    <location>
        <begin position="1"/>
        <end position="10"/>
    </location>
</feature>
<feature type="non-terminal residue" evidence="2">
    <location>
        <position position="464"/>
    </location>
</feature>
<reference evidence="2" key="1">
    <citation type="submission" date="2021-02" db="EMBL/GenBank/DDBJ databases">
        <authorList>
            <person name="Dougan E. K."/>
            <person name="Rhodes N."/>
            <person name="Thang M."/>
            <person name="Chan C."/>
        </authorList>
    </citation>
    <scope>NUCLEOTIDE SEQUENCE</scope>
</reference>